<sequence>MWKEKHPPFRTSEDCLYMNIYVPAPVDKADRLPVMVFIHGGNFVFGTSSRYDGSALAAYGEVVVVTLQYRLGILGFFRWVLLGKKKNS</sequence>
<dbReference type="Pfam" id="PF00135">
    <property type="entry name" value="COesterase"/>
    <property type="match status" value="1"/>
</dbReference>
<evidence type="ECO:0000256" key="1">
    <source>
        <dbReference type="ARBA" id="ARBA00005964"/>
    </source>
</evidence>
<comment type="similarity">
    <text evidence="1">Belongs to the type-B carboxylesterase/lipase family.</text>
</comment>
<evidence type="ECO:0000313" key="4">
    <source>
        <dbReference type="Proteomes" id="UP000001646"/>
    </source>
</evidence>
<dbReference type="InterPro" id="IPR002018">
    <property type="entry name" value="CarbesteraseB"/>
</dbReference>
<keyword evidence="4" id="KW-1185">Reference proteome</keyword>
<name>H9G4J7_ANOCA</name>
<dbReference type="STRING" id="28377.ENSACAP00000000950"/>
<dbReference type="GeneTree" id="ENSGT00940000155200"/>
<dbReference type="eggNOG" id="KOG1516">
    <property type="taxonomic scope" value="Eukaryota"/>
</dbReference>
<reference evidence="3" key="1">
    <citation type="submission" date="2009-12" db="EMBL/GenBank/DDBJ databases">
        <title>The Genome Sequence of Anolis carolinensis (Green Anole Lizard).</title>
        <authorList>
            <consortium name="The Genome Sequencing Platform"/>
            <person name="Di Palma F."/>
            <person name="Alfoldi J."/>
            <person name="Heiman D."/>
            <person name="Young S."/>
            <person name="Grabherr M."/>
            <person name="Johnson J."/>
            <person name="Lander E.S."/>
            <person name="Lindblad-Toh K."/>
        </authorList>
    </citation>
    <scope>NUCLEOTIDE SEQUENCE [LARGE SCALE GENOMIC DNA]</scope>
    <source>
        <strain evidence="3">JBL SC #1</strain>
    </source>
</reference>
<dbReference type="InParanoid" id="H9G4J7"/>
<reference evidence="3" key="2">
    <citation type="submission" date="2025-08" db="UniProtKB">
        <authorList>
            <consortium name="Ensembl"/>
        </authorList>
    </citation>
    <scope>IDENTIFICATION</scope>
</reference>
<proteinExistence type="inferred from homology"/>
<dbReference type="PANTHER" id="PTHR43903">
    <property type="entry name" value="NEUROLIGIN"/>
    <property type="match status" value="1"/>
</dbReference>
<dbReference type="InterPro" id="IPR029058">
    <property type="entry name" value="AB_hydrolase_fold"/>
</dbReference>
<dbReference type="InterPro" id="IPR051093">
    <property type="entry name" value="Neuroligin/BSAL"/>
</dbReference>
<dbReference type="AlphaFoldDB" id="H9G4J7"/>
<reference evidence="3" key="3">
    <citation type="submission" date="2025-09" db="UniProtKB">
        <authorList>
            <consortium name="Ensembl"/>
        </authorList>
    </citation>
    <scope>IDENTIFICATION</scope>
</reference>
<protein>
    <recommendedName>
        <fullName evidence="2">Carboxylesterase type B domain-containing protein</fullName>
    </recommendedName>
</protein>
<dbReference type="Proteomes" id="UP000001646">
    <property type="component" value="Unplaced"/>
</dbReference>
<accession>H9G4J7</accession>
<evidence type="ECO:0000259" key="2">
    <source>
        <dbReference type="Pfam" id="PF00135"/>
    </source>
</evidence>
<dbReference type="Bgee" id="ENSACAG00000001062">
    <property type="expression patterns" value="Expressed in kidney and 8 other cell types or tissues"/>
</dbReference>
<dbReference type="Ensembl" id="ENSACAT00000000978.4">
    <property type="protein sequence ID" value="ENSACAP00000000950.4"/>
    <property type="gene ID" value="ENSACAG00000001062.4"/>
</dbReference>
<dbReference type="Gene3D" id="3.40.50.1820">
    <property type="entry name" value="alpha/beta hydrolase"/>
    <property type="match status" value="1"/>
</dbReference>
<dbReference type="SUPFAM" id="SSF53474">
    <property type="entry name" value="alpha/beta-Hydrolases"/>
    <property type="match status" value="1"/>
</dbReference>
<organism evidence="3 4">
    <name type="scientific">Anolis carolinensis</name>
    <name type="common">Green anole</name>
    <name type="synonym">American chameleon</name>
    <dbReference type="NCBI Taxonomy" id="28377"/>
    <lineage>
        <taxon>Eukaryota</taxon>
        <taxon>Metazoa</taxon>
        <taxon>Chordata</taxon>
        <taxon>Craniata</taxon>
        <taxon>Vertebrata</taxon>
        <taxon>Euteleostomi</taxon>
        <taxon>Lepidosauria</taxon>
        <taxon>Squamata</taxon>
        <taxon>Bifurcata</taxon>
        <taxon>Unidentata</taxon>
        <taxon>Episquamata</taxon>
        <taxon>Toxicofera</taxon>
        <taxon>Iguania</taxon>
        <taxon>Dactyloidae</taxon>
        <taxon>Anolis</taxon>
    </lineage>
</organism>
<evidence type="ECO:0000313" key="3">
    <source>
        <dbReference type="Ensembl" id="ENSACAP00000000950.4"/>
    </source>
</evidence>
<dbReference type="HOGENOM" id="CLU_006586_7_4_1"/>
<feature type="domain" description="Carboxylesterase type B" evidence="2">
    <location>
        <begin position="6"/>
        <end position="78"/>
    </location>
</feature>